<evidence type="ECO:0000313" key="4">
    <source>
        <dbReference type="Proteomes" id="UP001148299"/>
    </source>
</evidence>
<feature type="compositionally biased region" description="Polar residues" evidence="1">
    <location>
        <begin position="140"/>
        <end position="150"/>
    </location>
</feature>
<dbReference type="PANTHER" id="PTHR21310:SF13">
    <property type="entry name" value="AMINOGLYCOSIDE PHOSPHOTRANSFERASE DOMAIN-CONTAINING PROTEIN"/>
    <property type="match status" value="1"/>
</dbReference>
<dbReference type="Gene3D" id="3.90.1200.10">
    <property type="match status" value="1"/>
</dbReference>
<dbReference type="PANTHER" id="PTHR21310">
    <property type="entry name" value="AMINOGLYCOSIDE PHOSPHOTRANSFERASE-RELATED-RELATED"/>
    <property type="match status" value="1"/>
</dbReference>
<evidence type="ECO:0000256" key="1">
    <source>
        <dbReference type="SAM" id="MobiDB-lite"/>
    </source>
</evidence>
<dbReference type="InterPro" id="IPR002575">
    <property type="entry name" value="Aminoglycoside_PTrfase"/>
</dbReference>
<dbReference type="InterPro" id="IPR011009">
    <property type="entry name" value="Kinase-like_dom_sf"/>
</dbReference>
<gene>
    <name evidence="3" type="ORF">N7541_003379</name>
</gene>
<feature type="compositionally biased region" description="Polar residues" evidence="1">
    <location>
        <begin position="101"/>
        <end position="132"/>
    </location>
</feature>
<sequence>MTVMNLISCPAGGDAYSIPPPPITITQLPHNEKCHSIAEIYQPIDVDHDPVTPKQHTDIDSETSTPTDSSIMESDTETPHQPTDTEANIPTTALVVDEDSPVSSTLQPSEISDQTPATTPPGNVESNAATQKQGHKPHNETSNTTDSDISQEGLEWSPTGFCGGLVPKWTREPDMEAIKQTVQYLYPASTVEIEFLGQGAFNKVYTATVDGKEFVMKVALPVDPWYKTESEVATMRFVRKTTNLPVPEVFAYQSSRDNPICFEWIFMEKMPGKPCREVWRDLPWEAKERMVRQLAQAQAALFQHKFEGIGSLYEPSWSCDTIPTPGPPSPQDPTKDNNTLNSLQYSTDGATDWLSNGPLKRSLSGVDRIVSIPFFWGPHLQQQIPRGPFDSSQHWITARLAIIRNEFEPVVKRLSAGKLSRDEECDKIDGENTLKRMEKLGTLLPRMQQMQDDSRPSVIFHDDLSRNNILVGDGGEMTGVIDWEFVSLVPSWRVCDYPEFLRLTSSPRLSKPDPATYSPEADGSLSEMYFEDLDQYETTVLRKSFMEEMNRVAKPWVDLFDQAQTLKDFDLAVTHCDDVLGLSAIESWITDLGDGKANLESLQERWWASYM</sequence>
<reference evidence="3" key="2">
    <citation type="journal article" date="2023" name="IMA Fungus">
        <title>Comparative genomic study of the Penicillium genus elucidates a diverse pangenome and 15 lateral gene transfer events.</title>
        <authorList>
            <person name="Petersen C."/>
            <person name="Sorensen T."/>
            <person name="Nielsen M.R."/>
            <person name="Sondergaard T.E."/>
            <person name="Sorensen J.L."/>
            <person name="Fitzpatrick D.A."/>
            <person name="Frisvad J.C."/>
            <person name="Nielsen K.L."/>
        </authorList>
    </citation>
    <scope>NUCLEOTIDE SEQUENCE</scope>
    <source>
        <strain evidence="3">IBT 35675</strain>
    </source>
</reference>
<dbReference type="SUPFAM" id="SSF56112">
    <property type="entry name" value="Protein kinase-like (PK-like)"/>
    <property type="match status" value="1"/>
</dbReference>
<keyword evidence="4" id="KW-1185">Reference proteome</keyword>
<dbReference type="EMBL" id="JAPZBR010000002">
    <property type="protein sequence ID" value="KAJ5362535.1"/>
    <property type="molecule type" value="Genomic_DNA"/>
</dbReference>
<feature type="compositionally biased region" description="Basic and acidic residues" evidence="1">
    <location>
        <begin position="45"/>
        <end position="59"/>
    </location>
</feature>
<feature type="domain" description="Aminoglycoside phosphotransferase" evidence="2">
    <location>
        <begin position="193"/>
        <end position="313"/>
    </location>
</feature>
<dbReference type="Gene3D" id="1.10.510.10">
    <property type="entry name" value="Transferase(Phosphotransferase) domain 1"/>
    <property type="match status" value="1"/>
</dbReference>
<protein>
    <submittedName>
        <fullName evidence="3">Aminoglycoside phosphotransferase</fullName>
    </submittedName>
</protein>
<comment type="caution">
    <text evidence="3">The sequence shown here is derived from an EMBL/GenBank/DDBJ whole genome shotgun (WGS) entry which is preliminary data.</text>
</comment>
<feature type="domain" description="Aminoglycoside phosphotransferase" evidence="2">
    <location>
        <begin position="436"/>
        <end position="488"/>
    </location>
</feature>
<dbReference type="InterPro" id="IPR051678">
    <property type="entry name" value="AGP_Transferase"/>
</dbReference>
<feature type="region of interest" description="Disordered" evidence="1">
    <location>
        <begin position="320"/>
        <end position="342"/>
    </location>
</feature>
<dbReference type="Pfam" id="PF01636">
    <property type="entry name" value="APH"/>
    <property type="match status" value="2"/>
</dbReference>
<dbReference type="Proteomes" id="UP001148299">
    <property type="component" value="Unassembled WGS sequence"/>
</dbReference>
<reference evidence="3" key="1">
    <citation type="submission" date="2022-12" db="EMBL/GenBank/DDBJ databases">
        <authorList>
            <person name="Petersen C."/>
        </authorList>
    </citation>
    <scope>NUCLEOTIDE SEQUENCE</scope>
    <source>
        <strain evidence="3">IBT 35675</strain>
    </source>
</reference>
<name>A0A9W9RN20_PENBR</name>
<proteinExistence type="predicted"/>
<evidence type="ECO:0000313" key="3">
    <source>
        <dbReference type="EMBL" id="KAJ5362535.1"/>
    </source>
</evidence>
<feature type="compositionally biased region" description="Polar residues" evidence="1">
    <location>
        <begin position="62"/>
        <end position="91"/>
    </location>
</feature>
<accession>A0A9W9RN20</accession>
<feature type="region of interest" description="Disordered" evidence="1">
    <location>
        <begin position="45"/>
        <end position="158"/>
    </location>
</feature>
<organism evidence="3 4">
    <name type="scientific">Penicillium brevicompactum</name>
    <dbReference type="NCBI Taxonomy" id="5074"/>
    <lineage>
        <taxon>Eukaryota</taxon>
        <taxon>Fungi</taxon>
        <taxon>Dikarya</taxon>
        <taxon>Ascomycota</taxon>
        <taxon>Pezizomycotina</taxon>
        <taxon>Eurotiomycetes</taxon>
        <taxon>Eurotiomycetidae</taxon>
        <taxon>Eurotiales</taxon>
        <taxon>Aspergillaceae</taxon>
        <taxon>Penicillium</taxon>
    </lineage>
</organism>
<evidence type="ECO:0000259" key="2">
    <source>
        <dbReference type="Pfam" id="PF01636"/>
    </source>
</evidence>
<dbReference type="AlphaFoldDB" id="A0A9W9RN20"/>